<evidence type="ECO:0000256" key="2">
    <source>
        <dbReference type="ARBA" id="ARBA00007931"/>
    </source>
</evidence>
<dbReference type="PIRSF" id="PIRSF006404">
    <property type="entry name" value="UCP006404_Pept_M50_CBS"/>
    <property type="match status" value="1"/>
</dbReference>
<evidence type="ECO:0000256" key="10">
    <source>
        <dbReference type="ARBA" id="ARBA00022989"/>
    </source>
</evidence>
<keyword evidence="10 14" id="KW-1133">Transmembrane helix</keyword>
<proteinExistence type="inferred from homology"/>
<gene>
    <name evidence="16" type="ORF">GCM10010178_48490</name>
</gene>
<evidence type="ECO:0000256" key="1">
    <source>
        <dbReference type="ARBA" id="ARBA00004651"/>
    </source>
</evidence>
<keyword evidence="3" id="KW-1003">Cell membrane</keyword>
<dbReference type="InterPro" id="IPR046342">
    <property type="entry name" value="CBS_dom_sf"/>
</dbReference>
<feature type="domain" description="Peptidase M50" evidence="15">
    <location>
        <begin position="59"/>
        <end position="131"/>
    </location>
</feature>
<comment type="caution">
    <text evidence="14">Lacks conserved residue(s) required for the propagation of feature annotation.</text>
</comment>
<dbReference type="PANTHER" id="PTHR39188:SF3">
    <property type="entry name" value="STAGE IV SPORULATION PROTEIN FB"/>
    <property type="match status" value="1"/>
</dbReference>
<evidence type="ECO:0000256" key="11">
    <source>
        <dbReference type="ARBA" id="ARBA00023049"/>
    </source>
</evidence>
<dbReference type="Pfam" id="PF02163">
    <property type="entry name" value="Peptidase_M50"/>
    <property type="match status" value="2"/>
</dbReference>
<evidence type="ECO:0000256" key="8">
    <source>
        <dbReference type="ARBA" id="ARBA00022801"/>
    </source>
</evidence>
<dbReference type="EMBL" id="BMRE01000022">
    <property type="protein sequence ID" value="GGU50079.1"/>
    <property type="molecule type" value="Genomic_DNA"/>
</dbReference>
<keyword evidence="9 14" id="KW-0862">Zinc</keyword>
<evidence type="ECO:0000256" key="3">
    <source>
        <dbReference type="ARBA" id="ARBA00022475"/>
    </source>
</evidence>
<evidence type="ECO:0000259" key="15">
    <source>
        <dbReference type="Pfam" id="PF02163"/>
    </source>
</evidence>
<name>A0ABQ2US71_9PSEU</name>
<dbReference type="PANTHER" id="PTHR39188">
    <property type="entry name" value="MEMBRANE-ASSOCIATED ZINC METALLOPROTEASE M50B"/>
    <property type="match status" value="1"/>
</dbReference>
<dbReference type="RefSeq" id="WP_189256008.1">
    <property type="nucleotide sequence ID" value="NZ_BMRE01000022.1"/>
</dbReference>
<keyword evidence="17" id="KW-1185">Reference proteome</keyword>
<keyword evidence="4 14" id="KW-0645">Protease</keyword>
<evidence type="ECO:0000256" key="5">
    <source>
        <dbReference type="ARBA" id="ARBA00022692"/>
    </source>
</evidence>
<evidence type="ECO:0000256" key="9">
    <source>
        <dbReference type="ARBA" id="ARBA00022833"/>
    </source>
</evidence>
<keyword evidence="8 14" id="KW-0378">Hydrolase</keyword>
<dbReference type="Proteomes" id="UP000649573">
    <property type="component" value="Unassembled WGS sequence"/>
</dbReference>
<keyword evidence="7" id="KW-0677">Repeat</keyword>
<keyword evidence="11 14" id="KW-0482">Metalloprotease</keyword>
<evidence type="ECO:0000256" key="4">
    <source>
        <dbReference type="ARBA" id="ARBA00022670"/>
    </source>
</evidence>
<organism evidence="16 17">
    <name type="scientific">Lentzea flava</name>
    <dbReference type="NCBI Taxonomy" id="103732"/>
    <lineage>
        <taxon>Bacteria</taxon>
        <taxon>Bacillati</taxon>
        <taxon>Actinomycetota</taxon>
        <taxon>Actinomycetes</taxon>
        <taxon>Pseudonocardiales</taxon>
        <taxon>Pseudonocardiaceae</taxon>
        <taxon>Lentzea</taxon>
    </lineage>
</organism>
<dbReference type="Gene3D" id="3.10.580.10">
    <property type="entry name" value="CBS-domain"/>
    <property type="match status" value="1"/>
</dbReference>
<dbReference type="InterPro" id="IPR016483">
    <property type="entry name" value="UCP006404_Pept_M50_CBS"/>
</dbReference>
<reference evidence="17" key="1">
    <citation type="journal article" date="2019" name="Int. J. Syst. Evol. Microbiol.">
        <title>The Global Catalogue of Microorganisms (GCM) 10K type strain sequencing project: providing services to taxonomists for standard genome sequencing and annotation.</title>
        <authorList>
            <consortium name="The Broad Institute Genomics Platform"/>
            <consortium name="The Broad Institute Genome Sequencing Center for Infectious Disease"/>
            <person name="Wu L."/>
            <person name="Ma J."/>
        </authorList>
    </citation>
    <scope>NUCLEOTIDE SEQUENCE [LARGE SCALE GENOMIC DNA]</scope>
    <source>
        <strain evidence="17">JCM 3296</strain>
    </source>
</reference>
<feature type="transmembrane region" description="Helical" evidence="14">
    <location>
        <begin position="201"/>
        <end position="228"/>
    </location>
</feature>
<evidence type="ECO:0000313" key="16">
    <source>
        <dbReference type="EMBL" id="GGU50079.1"/>
    </source>
</evidence>
<comment type="subcellular location">
    <subcellularLocation>
        <location evidence="1">Cell membrane</location>
        <topology evidence="1">Multi-pass membrane protein</topology>
    </subcellularLocation>
</comment>
<dbReference type="GO" id="GO:0008237">
    <property type="term" value="F:metallopeptidase activity"/>
    <property type="evidence" value="ECO:0007669"/>
    <property type="project" value="UniProtKB-KW"/>
</dbReference>
<accession>A0ABQ2US71</accession>
<dbReference type="InterPro" id="IPR008915">
    <property type="entry name" value="Peptidase_M50"/>
</dbReference>
<evidence type="ECO:0000256" key="12">
    <source>
        <dbReference type="ARBA" id="ARBA00023122"/>
    </source>
</evidence>
<evidence type="ECO:0000256" key="7">
    <source>
        <dbReference type="ARBA" id="ARBA00022737"/>
    </source>
</evidence>
<evidence type="ECO:0000256" key="13">
    <source>
        <dbReference type="ARBA" id="ARBA00023136"/>
    </source>
</evidence>
<comment type="cofactor">
    <cofactor evidence="14">
        <name>Zn(2+)</name>
        <dbReference type="ChEBI" id="CHEBI:29105"/>
    </cofactor>
    <text evidence="14">Binds 1 zinc ion per subunit.</text>
</comment>
<sequence length="383" mass="39646">MNTGVRSIPLGRVCGIPVGAHWSTLVAVIVIGQVVAVSVLPREAPGQSSAVYWTAGVLAALAFMASLLCHELAHALTANRLGVGVRRIDLWLLGGVSQLSSSPATPRIEFLISVAGPGTSALIGALAFGTGTALAAWGAPAVVVSPVVWLAVANGVLAVFNLVPAAPLDGGRVLAAAVWWRTGDERRGAKAAAFAGRAFGTLLVAFGLMQVFAGLLTGLWLVLMGVYLTVSSSAEQSAGETRHRLGTLLVRDVMVPDPQIAPGWWTVQAFLHDLASGPHSRVFPVVAFDGAAVGVVSLAELVGVREPLNTRIADACRALPDVPTAAPDEPLLDVLGRTPLGQRRGVVLVVRDGHVEGLVGPQDVAWALELARAVPLGRHEVTS</sequence>
<feature type="transmembrane region" description="Helical" evidence="14">
    <location>
        <begin position="108"/>
        <end position="127"/>
    </location>
</feature>
<dbReference type="SUPFAM" id="SSF54631">
    <property type="entry name" value="CBS-domain pair"/>
    <property type="match status" value="1"/>
</dbReference>
<evidence type="ECO:0000256" key="14">
    <source>
        <dbReference type="PIRNR" id="PIRNR006404"/>
    </source>
</evidence>
<feature type="transmembrane region" description="Helical" evidence="14">
    <location>
        <begin position="20"/>
        <end position="40"/>
    </location>
</feature>
<feature type="domain" description="Peptidase M50" evidence="15">
    <location>
        <begin position="143"/>
        <end position="201"/>
    </location>
</feature>
<keyword evidence="5 14" id="KW-0812">Transmembrane</keyword>
<protein>
    <recommendedName>
        <fullName evidence="14">Zinc metalloprotease</fullName>
    </recommendedName>
</protein>
<comment type="similarity">
    <text evidence="2 14">Belongs to the peptidase M50B family.</text>
</comment>
<feature type="transmembrane region" description="Helical" evidence="14">
    <location>
        <begin position="52"/>
        <end position="73"/>
    </location>
</feature>
<keyword evidence="13 14" id="KW-0472">Membrane</keyword>
<comment type="caution">
    <text evidence="16">The sequence shown here is derived from an EMBL/GenBank/DDBJ whole genome shotgun (WGS) entry which is preliminary data.</text>
</comment>
<evidence type="ECO:0000313" key="17">
    <source>
        <dbReference type="Proteomes" id="UP000649573"/>
    </source>
</evidence>
<keyword evidence="6 14" id="KW-0479">Metal-binding</keyword>
<evidence type="ECO:0000256" key="6">
    <source>
        <dbReference type="ARBA" id="ARBA00022723"/>
    </source>
</evidence>
<keyword evidence="12" id="KW-0129">CBS domain</keyword>